<evidence type="ECO:0008006" key="3">
    <source>
        <dbReference type="Google" id="ProtNLM"/>
    </source>
</evidence>
<sequence length="477" mass="50474">MWKLLIPMLVTALAACSSGEEPGAKGILQLGGVVDRTGDIANPNWYSAIVMAQDQMNHALDRAGYKDLAFDITLRDSKNTKSLAISLAQELVAGGAKALVLDSSPNTEGVASLNYDPDPARRVGVPTVSMAASSPFLNNPDDQSTDPVVRSARRDADGWVFRTSMSALPQTQVIMNILMQRGIADEEQLKISVLGPKNAFGVGYVSAIAGAAEDVRPPGAPAPIVEGIFYVPSGAGGVPTDYNFADELKRLVDDITELTDEDGNKSGEAADRSPPDAIIDASNSGHNINVTKNYSGSIPLLHHDTFRRAQVIEGLGSASDGQEGTSPVLFEPGPSGEAFVRALARVGAFELGAFDAVAYDAAAVLMLASLVASAPLQDPTAVTPAEIRDALTKINEPSGDVVRPGDDGFTQAISLIAEGRRINYEGASGSCDFDAEGNVLMKVAHWKIEQRVFRDLAIFDCVQPACPLVQDPWPESW</sequence>
<dbReference type="Gene3D" id="3.40.50.2300">
    <property type="match status" value="2"/>
</dbReference>
<gene>
    <name evidence="1" type="ORF">SOCE26_057300</name>
</gene>
<organism evidence="1 2">
    <name type="scientific">Sorangium cellulosum</name>
    <name type="common">Polyangium cellulosum</name>
    <dbReference type="NCBI Taxonomy" id="56"/>
    <lineage>
        <taxon>Bacteria</taxon>
        <taxon>Pseudomonadati</taxon>
        <taxon>Myxococcota</taxon>
        <taxon>Polyangia</taxon>
        <taxon>Polyangiales</taxon>
        <taxon>Polyangiaceae</taxon>
        <taxon>Sorangium</taxon>
    </lineage>
</organism>
<dbReference type="RefSeq" id="WP_159397376.1">
    <property type="nucleotide sequence ID" value="NZ_CP012673.1"/>
</dbReference>
<proteinExistence type="predicted"/>
<name>A0A2L0EY96_SORCE</name>
<dbReference type="SUPFAM" id="SSF53822">
    <property type="entry name" value="Periplasmic binding protein-like I"/>
    <property type="match status" value="1"/>
</dbReference>
<dbReference type="InterPro" id="IPR051010">
    <property type="entry name" value="BCAA_transport"/>
</dbReference>
<dbReference type="EMBL" id="CP012673">
    <property type="protein sequence ID" value="AUX44266.1"/>
    <property type="molecule type" value="Genomic_DNA"/>
</dbReference>
<evidence type="ECO:0000313" key="1">
    <source>
        <dbReference type="EMBL" id="AUX44266.1"/>
    </source>
</evidence>
<protein>
    <recommendedName>
        <fullName evidence="3">Leucine-binding protein domain-containing protein</fullName>
    </recommendedName>
</protein>
<accession>A0A2L0EY96</accession>
<dbReference type="OrthoDB" id="7337537at2"/>
<dbReference type="Proteomes" id="UP000238348">
    <property type="component" value="Chromosome"/>
</dbReference>
<dbReference type="AlphaFoldDB" id="A0A2L0EY96"/>
<dbReference type="PANTHER" id="PTHR30483">
    <property type="entry name" value="LEUCINE-SPECIFIC-BINDING PROTEIN"/>
    <property type="match status" value="1"/>
</dbReference>
<evidence type="ECO:0000313" key="2">
    <source>
        <dbReference type="Proteomes" id="UP000238348"/>
    </source>
</evidence>
<dbReference type="InterPro" id="IPR028082">
    <property type="entry name" value="Peripla_BP_I"/>
</dbReference>
<dbReference type="PANTHER" id="PTHR30483:SF6">
    <property type="entry name" value="PERIPLASMIC BINDING PROTEIN OF ABC TRANSPORTER FOR NATURAL AMINO ACIDS"/>
    <property type="match status" value="1"/>
</dbReference>
<reference evidence="1 2" key="1">
    <citation type="submission" date="2015-09" db="EMBL/GenBank/DDBJ databases">
        <title>Sorangium comparison.</title>
        <authorList>
            <person name="Zaburannyi N."/>
            <person name="Bunk B."/>
            <person name="Overmann J."/>
            <person name="Mueller R."/>
        </authorList>
    </citation>
    <scope>NUCLEOTIDE SEQUENCE [LARGE SCALE GENOMIC DNA]</scope>
    <source>
        <strain evidence="1 2">So ce26</strain>
    </source>
</reference>
<dbReference type="PROSITE" id="PS51257">
    <property type="entry name" value="PROKAR_LIPOPROTEIN"/>
    <property type="match status" value="1"/>
</dbReference>